<feature type="domain" description="VOC" evidence="3">
    <location>
        <begin position="187"/>
        <end position="302"/>
    </location>
</feature>
<dbReference type="EMBL" id="CP001706">
    <property type="protein sequence ID" value="ACV07978.1"/>
    <property type="molecule type" value="Genomic_DNA"/>
</dbReference>
<dbReference type="PROSITE" id="PS00934">
    <property type="entry name" value="GLYOXALASE_I_1"/>
    <property type="match status" value="1"/>
</dbReference>
<evidence type="ECO:0000313" key="5">
    <source>
        <dbReference type="Proteomes" id="UP000000628"/>
    </source>
</evidence>
<dbReference type="InterPro" id="IPR029068">
    <property type="entry name" value="Glyas_Bleomycin-R_OHBP_Dase"/>
</dbReference>
<reference evidence="4 5" key="1">
    <citation type="journal article" date="2009" name="Stand. Genomic Sci.">
        <title>Complete genome sequence of Jonesia denitrificans type strain (Prevot 55134).</title>
        <authorList>
            <person name="Pukall R."/>
            <person name="Gehrich-Schroter G."/>
            <person name="Lapidus A."/>
            <person name="Nolan M."/>
            <person name="Glavina Del Rio T."/>
            <person name="Lucas S."/>
            <person name="Chen F."/>
            <person name="Tice H."/>
            <person name="Pitluck S."/>
            <person name="Cheng J.F."/>
            <person name="Copeland A."/>
            <person name="Saunders E."/>
            <person name="Brettin T."/>
            <person name="Detter J.C."/>
            <person name="Bruce D."/>
            <person name="Goodwin L."/>
            <person name="Pati A."/>
            <person name="Ivanova N."/>
            <person name="Mavromatis K."/>
            <person name="Ovchinnikova G."/>
            <person name="Chen A."/>
            <person name="Palaniappan K."/>
            <person name="Land M."/>
            <person name="Hauser L."/>
            <person name="Chang Y.J."/>
            <person name="Jeffries C.D."/>
            <person name="Chain P."/>
            <person name="Goker M."/>
            <person name="Bristow J."/>
            <person name="Eisen J.A."/>
            <person name="Markowitz V."/>
            <person name="Hugenholtz P."/>
            <person name="Kyrpides N.C."/>
            <person name="Klenk H.P."/>
            <person name="Han C."/>
        </authorList>
    </citation>
    <scope>NUCLEOTIDE SEQUENCE [LARGE SCALE GENOMIC DNA]</scope>
    <source>
        <strain evidence="5">ATCC 14870 / DSM 20603 / BCRC 15368 / CIP 55.134 / JCM 11481 / NBRC 15587 / NCTC 10816 / Prevot 55134</strain>
    </source>
</reference>
<dbReference type="RefSeq" id="WP_015770607.1">
    <property type="nucleotide sequence ID" value="NC_013174.1"/>
</dbReference>
<dbReference type="GO" id="GO:0046872">
    <property type="term" value="F:metal ion binding"/>
    <property type="evidence" value="ECO:0007669"/>
    <property type="project" value="UniProtKB-KW"/>
</dbReference>
<evidence type="ECO:0000256" key="2">
    <source>
        <dbReference type="PROSITE-ProRule" id="PRU00339"/>
    </source>
</evidence>
<accession>C7QZ70</accession>
<dbReference type="Gene3D" id="3.10.180.10">
    <property type="entry name" value="2,3-Dihydroxybiphenyl 1,2-Dioxygenase, domain 1"/>
    <property type="match status" value="2"/>
</dbReference>
<dbReference type="InterPro" id="IPR037523">
    <property type="entry name" value="VOC_core"/>
</dbReference>
<dbReference type="PANTHER" id="PTHR43279">
    <property type="entry name" value="CATECHOL-2,3-DIOXYGENASE"/>
    <property type="match status" value="1"/>
</dbReference>
<dbReference type="OrthoDB" id="9792626at2"/>
<dbReference type="InterPro" id="IPR018146">
    <property type="entry name" value="Glyoxalase_1_CS"/>
</dbReference>
<name>C7QZ70_JONDD</name>
<dbReference type="KEGG" id="jde:Jden_0306"/>
<keyword evidence="5" id="KW-1185">Reference proteome</keyword>
<dbReference type="Pfam" id="PF00903">
    <property type="entry name" value="Glyoxalase"/>
    <property type="match status" value="2"/>
</dbReference>
<dbReference type="GO" id="GO:0051213">
    <property type="term" value="F:dioxygenase activity"/>
    <property type="evidence" value="ECO:0007669"/>
    <property type="project" value="UniProtKB-KW"/>
</dbReference>
<dbReference type="eggNOG" id="COG2514">
    <property type="taxonomic scope" value="Bacteria"/>
</dbReference>
<dbReference type="SUPFAM" id="SSF54593">
    <property type="entry name" value="Glyoxalase/Bleomycin resistance protein/Dihydroxybiphenyl dioxygenase"/>
    <property type="match status" value="2"/>
</dbReference>
<dbReference type="PANTHER" id="PTHR43279:SF1">
    <property type="entry name" value="CATECHOL-2,3-DIOXYGENASE"/>
    <property type="match status" value="1"/>
</dbReference>
<dbReference type="Proteomes" id="UP000000628">
    <property type="component" value="Chromosome"/>
</dbReference>
<feature type="domain" description="VOC" evidence="3">
    <location>
        <begin position="16"/>
        <end position="143"/>
    </location>
</feature>
<evidence type="ECO:0000259" key="3">
    <source>
        <dbReference type="PROSITE" id="PS51819"/>
    </source>
</evidence>
<dbReference type="InterPro" id="IPR019734">
    <property type="entry name" value="TPR_rpt"/>
</dbReference>
<dbReference type="PROSITE" id="PS50005">
    <property type="entry name" value="TPR"/>
    <property type="match status" value="1"/>
</dbReference>
<keyword evidence="1" id="KW-0479">Metal-binding</keyword>
<dbReference type="PROSITE" id="PS51819">
    <property type="entry name" value="VOC"/>
    <property type="match status" value="2"/>
</dbReference>
<keyword evidence="4" id="KW-0223">Dioxygenase</keyword>
<proteinExistence type="predicted"/>
<evidence type="ECO:0000313" key="4">
    <source>
        <dbReference type="EMBL" id="ACV07978.1"/>
    </source>
</evidence>
<keyword evidence="4" id="KW-0560">Oxidoreductase</keyword>
<feature type="repeat" description="TPR" evidence="2">
    <location>
        <begin position="182"/>
        <end position="215"/>
    </location>
</feature>
<dbReference type="GO" id="GO:0004462">
    <property type="term" value="F:lactoylglutathione lyase activity"/>
    <property type="evidence" value="ECO:0007669"/>
    <property type="project" value="InterPro"/>
</dbReference>
<evidence type="ECO:0000256" key="1">
    <source>
        <dbReference type="ARBA" id="ARBA00022723"/>
    </source>
</evidence>
<protein>
    <submittedName>
        <fullName evidence="4">Glyoxalase/bleomycin resistance protein/dioxygenase</fullName>
    </submittedName>
</protein>
<organism evidence="4 5">
    <name type="scientific">Jonesia denitrificans (strain ATCC 14870 / DSM 20603 / BCRC 15368 / CIP 55.134 / JCM 11481 / NBRC 15587 / NCTC 10816 / Prevot 55134)</name>
    <name type="common">Listeria denitrificans</name>
    <dbReference type="NCBI Taxonomy" id="471856"/>
    <lineage>
        <taxon>Bacteria</taxon>
        <taxon>Bacillati</taxon>
        <taxon>Actinomycetota</taxon>
        <taxon>Actinomycetes</taxon>
        <taxon>Micrococcales</taxon>
        <taxon>Jonesiaceae</taxon>
        <taxon>Jonesia</taxon>
    </lineage>
</organism>
<dbReference type="AlphaFoldDB" id="C7QZ70"/>
<dbReference type="STRING" id="471856.Jden_0306"/>
<dbReference type="InterPro" id="IPR004360">
    <property type="entry name" value="Glyas_Fos-R_dOase_dom"/>
</dbReference>
<gene>
    <name evidence="4" type="ordered locus">Jden_0306</name>
</gene>
<keyword evidence="2" id="KW-0802">TPR repeat</keyword>
<dbReference type="HOGENOM" id="CLU_059557_0_0_11"/>
<sequence>MPTTTPSPNLLPAATTMDAVTLHVRDVDAMVTFYTHVIGLTVLHSDNSTSTARDQRPGVYTLGHETTPIVVLRHTPDLPAAHPGQAGLFHTAILYPTQHDLAVTLLRVAQSAPHLFTGSADHLVSQAFYLNDPEGNGIELYWDRPRDTWRWTPQGHVVMDTLWLDPNTFITEHLGDTPQAASVSAASVGHVHLQVGDTNAAAQFYSQALGFEPTAQVPGALFVAAGGYHHHMAMNTWRSQGAGPRASSLGLGEVSLVLPHTDDIAALTDRLNFHNVAHHHNGAALIFHDPWNNSLAVTAADN</sequence>